<gene>
    <name evidence="2" type="ORF">DFP76_1199</name>
</gene>
<accession>A0A366CUB5</accession>
<dbReference type="RefSeq" id="WP_113875914.1">
    <property type="nucleotide sequence ID" value="NZ_QNRF01000019.1"/>
</dbReference>
<proteinExistence type="predicted"/>
<sequence length="204" mass="23046">MKEYMYYAAIPRTEGKYYYLLFKWHNPHSFTTYYPEHGADKVNSVADLLKYANANYPYERQQTYKRANISQKASIIASLGSTPSSPQVKNYSSKPIPKTPGNITSNNQYNAGGIGPTGIDALDIGDGVYVKGFFSDELSYVVRIDKSTNTVKVRSSQNGTTKWVYASQIMTKKQSQQQDLKRIEGLLRIVSCAENPKQSFCYNK</sequence>
<dbReference type="OrthoDB" id="7765135at2"/>
<evidence type="ECO:0000313" key="3">
    <source>
        <dbReference type="Proteomes" id="UP000252086"/>
    </source>
</evidence>
<keyword evidence="3" id="KW-1185">Reference proteome</keyword>
<protein>
    <submittedName>
        <fullName evidence="2">Uncharacterized protein</fullName>
    </submittedName>
</protein>
<dbReference type="EMBL" id="QNRF01000019">
    <property type="protein sequence ID" value="RBO78338.1"/>
    <property type="molecule type" value="Genomic_DNA"/>
</dbReference>
<name>A0A366CUB5_9GAMM</name>
<dbReference type="Proteomes" id="UP000252086">
    <property type="component" value="Unassembled WGS sequence"/>
</dbReference>
<evidence type="ECO:0000313" key="2">
    <source>
        <dbReference type="EMBL" id="RBO78338.1"/>
    </source>
</evidence>
<feature type="compositionally biased region" description="Polar residues" evidence="1">
    <location>
        <begin position="80"/>
        <end position="93"/>
    </location>
</feature>
<dbReference type="AlphaFoldDB" id="A0A366CUB5"/>
<comment type="caution">
    <text evidence="2">The sequence shown here is derived from an EMBL/GenBank/DDBJ whole genome shotgun (WGS) entry which is preliminary data.</text>
</comment>
<organism evidence="2 3">
    <name type="scientific">Marinomonas aquiplantarum</name>
    <dbReference type="NCBI Taxonomy" id="491951"/>
    <lineage>
        <taxon>Bacteria</taxon>
        <taxon>Pseudomonadati</taxon>
        <taxon>Pseudomonadota</taxon>
        <taxon>Gammaproteobacteria</taxon>
        <taxon>Oceanospirillales</taxon>
        <taxon>Oceanospirillaceae</taxon>
        <taxon>Marinomonas</taxon>
    </lineage>
</organism>
<feature type="region of interest" description="Disordered" evidence="1">
    <location>
        <begin position="80"/>
        <end position="102"/>
    </location>
</feature>
<evidence type="ECO:0000256" key="1">
    <source>
        <dbReference type="SAM" id="MobiDB-lite"/>
    </source>
</evidence>
<reference evidence="2 3" key="1">
    <citation type="submission" date="2018-06" db="EMBL/GenBank/DDBJ databases">
        <title>Genomic Encyclopedia of Type Strains, Phase III (KMG-III): the genomes of soil and plant-associated and newly described type strains.</title>
        <authorList>
            <person name="Whitman W."/>
        </authorList>
    </citation>
    <scope>NUCLEOTIDE SEQUENCE [LARGE SCALE GENOMIC DNA]</scope>
    <source>
        <strain evidence="2 3">CECT 7732</strain>
    </source>
</reference>